<dbReference type="GO" id="GO:0004519">
    <property type="term" value="F:endonuclease activity"/>
    <property type="evidence" value="ECO:0007669"/>
    <property type="project" value="InterPro"/>
</dbReference>
<comment type="caution">
    <text evidence="3">The sequence shown here is derived from an EMBL/GenBank/DDBJ whole genome shotgun (WGS) entry which is preliminary data.</text>
</comment>
<dbReference type="InterPro" id="IPR003615">
    <property type="entry name" value="HNH_nuc"/>
</dbReference>
<evidence type="ECO:0000256" key="1">
    <source>
        <dbReference type="SAM" id="MobiDB-lite"/>
    </source>
</evidence>
<dbReference type="Pfam" id="PF13392">
    <property type="entry name" value="HNH_3"/>
    <property type="match status" value="1"/>
</dbReference>
<evidence type="ECO:0000313" key="4">
    <source>
        <dbReference type="Proteomes" id="UP000004507"/>
    </source>
</evidence>
<dbReference type="AlphaFoldDB" id="A3V1V6"/>
<dbReference type="EMBL" id="AAMS01000001">
    <property type="protein sequence ID" value="EAQ08257.1"/>
    <property type="molecule type" value="Genomic_DNA"/>
</dbReference>
<keyword evidence="4" id="KW-1185">Reference proteome</keyword>
<gene>
    <name evidence="3" type="ORF">SKA53_11044</name>
</gene>
<proteinExistence type="predicted"/>
<reference evidence="3 4" key="1">
    <citation type="submission" date="2006-01" db="EMBL/GenBank/DDBJ databases">
        <authorList>
            <person name="Hagstrom A."/>
            <person name="Ferriera S."/>
            <person name="Johnson J."/>
            <person name="Kravitz S."/>
            <person name="Halpern A."/>
            <person name="Remington K."/>
            <person name="Beeson K."/>
            <person name="Tran B."/>
            <person name="Rogers Y.-H."/>
            <person name="Friedman R."/>
            <person name="Venter J.C."/>
        </authorList>
    </citation>
    <scope>NUCLEOTIDE SEQUENCE [LARGE SCALE GENOMIC DNA]</scope>
    <source>
        <strain evidence="3 4">SKA53</strain>
    </source>
</reference>
<accession>A3V1V6</accession>
<dbReference type="HOGENOM" id="CLU_1842700_0_0_5"/>
<dbReference type="STRING" id="314232.SKA53_11044"/>
<dbReference type="RefSeq" id="WP_007206157.1">
    <property type="nucleotide sequence ID" value="NZ_CH672414.1"/>
</dbReference>
<dbReference type="OrthoDB" id="7728307at2"/>
<dbReference type="InterPro" id="IPR044930">
    <property type="entry name" value="Homing_endonuclease_His-Me"/>
</dbReference>
<name>A3V1V6_9RHOB</name>
<evidence type="ECO:0000259" key="2">
    <source>
        <dbReference type="Pfam" id="PF13392"/>
    </source>
</evidence>
<dbReference type="Proteomes" id="UP000004507">
    <property type="component" value="Unassembled WGS sequence"/>
</dbReference>
<evidence type="ECO:0000313" key="3">
    <source>
        <dbReference type="EMBL" id="EAQ08257.1"/>
    </source>
</evidence>
<dbReference type="Gene3D" id="3.90.75.10">
    <property type="entry name" value="Homing Intron 3 (I-ppo) Encoded Endonuclease, Chain A"/>
    <property type="match status" value="1"/>
</dbReference>
<feature type="region of interest" description="Disordered" evidence="1">
    <location>
        <begin position="118"/>
        <end position="139"/>
    </location>
</feature>
<sequence length="139" mass="15721">MLKEILSSADLETETGCWVFEAARKQWPFFGKREYAYRIVAFAMKGWPPKGERAEVVRHICGNEYCVHPAHLAVGTHRENALDETRVSAGYLGATDDTLPLIDKVSSKPTAQMRAVQYREEVSPSLMRTPSGRKPRRRG</sequence>
<organism evidence="3 4">
    <name type="scientific">Yoonia vestfoldensis SKA53</name>
    <dbReference type="NCBI Taxonomy" id="314232"/>
    <lineage>
        <taxon>Bacteria</taxon>
        <taxon>Pseudomonadati</taxon>
        <taxon>Pseudomonadota</taxon>
        <taxon>Alphaproteobacteria</taxon>
        <taxon>Rhodobacterales</taxon>
        <taxon>Paracoccaceae</taxon>
        <taxon>Yoonia</taxon>
    </lineage>
</organism>
<dbReference type="SUPFAM" id="SSF54060">
    <property type="entry name" value="His-Me finger endonucleases"/>
    <property type="match status" value="1"/>
</dbReference>
<dbReference type="InterPro" id="IPR044925">
    <property type="entry name" value="His-Me_finger_sf"/>
</dbReference>
<protein>
    <recommendedName>
        <fullName evidence="2">HNH nuclease domain-containing protein</fullName>
    </recommendedName>
</protein>
<feature type="domain" description="HNH nuclease" evidence="2">
    <location>
        <begin position="35"/>
        <end position="81"/>
    </location>
</feature>